<gene>
    <name evidence="2" type="ORF">PACLA_8A028176</name>
</gene>
<evidence type="ECO:0000313" key="3">
    <source>
        <dbReference type="Proteomes" id="UP001152795"/>
    </source>
</evidence>
<dbReference type="EMBL" id="CACRXK020015205">
    <property type="protein sequence ID" value="CAB4028045.1"/>
    <property type="molecule type" value="Genomic_DNA"/>
</dbReference>
<dbReference type="OrthoDB" id="5986524at2759"/>
<evidence type="ECO:0000256" key="1">
    <source>
        <dbReference type="ARBA" id="ARBA00007711"/>
    </source>
</evidence>
<dbReference type="InterPro" id="IPR026624">
    <property type="entry name" value="CECR6"/>
</dbReference>
<dbReference type="Proteomes" id="UP001152795">
    <property type="component" value="Unassembled WGS sequence"/>
</dbReference>
<organism evidence="2 3">
    <name type="scientific">Paramuricea clavata</name>
    <name type="common">Red gorgonian</name>
    <name type="synonym">Violescent sea-whip</name>
    <dbReference type="NCBI Taxonomy" id="317549"/>
    <lineage>
        <taxon>Eukaryota</taxon>
        <taxon>Metazoa</taxon>
        <taxon>Cnidaria</taxon>
        <taxon>Anthozoa</taxon>
        <taxon>Octocorallia</taxon>
        <taxon>Malacalcyonacea</taxon>
        <taxon>Plexauridae</taxon>
        <taxon>Paramuricea</taxon>
    </lineage>
</organism>
<name>A0A7D9JES2_PARCT</name>
<sequence>MVQRSECLVPCGWLVAFTMYIVQACIFMKFMEQHTSTASKVYWIGAGVYLAFAVAVLIVVCLSKGYAETDNQVWLVWGFWFIYILLYMISVAMIFGKVAHKLKESETYGPNFLKATLSIAPALLVLVLQLVISPSYRRGVLMLSGFAALDLFDGIEMLEIVLMQNEREHFDLDENVEKVIIACACFSFLVTSLGLARNRFDKDTDTVKERDDPKAVCLGLFEILLTNVPFLVLRIYVWADCGYEASIFIAKNIVSLVVGLVEFCIACKCCTCHGTHNKGSEDDS</sequence>
<dbReference type="PANTHER" id="PTHR47399">
    <property type="entry name" value="TRANSMEMBRANE PROTEIN 121B"/>
    <property type="match status" value="1"/>
</dbReference>
<dbReference type="InterPro" id="IPR032776">
    <property type="entry name" value="CECR6/TMEM121"/>
</dbReference>
<comment type="similarity">
    <text evidence="1">Belongs to the TMEM121 family.</text>
</comment>
<protein>
    <submittedName>
        <fullName evidence="2">Uncharacterized protein</fullName>
    </submittedName>
</protein>
<comment type="caution">
    <text evidence="2">The sequence shown here is derived from an EMBL/GenBank/DDBJ whole genome shotgun (WGS) entry which is preliminary data.</text>
</comment>
<dbReference type="PROSITE" id="PS51257">
    <property type="entry name" value="PROKAR_LIPOPROTEIN"/>
    <property type="match status" value="1"/>
</dbReference>
<keyword evidence="3" id="KW-1185">Reference proteome</keyword>
<evidence type="ECO:0000313" key="2">
    <source>
        <dbReference type="EMBL" id="CAB4028045.1"/>
    </source>
</evidence>
<reference evidence="2" key="1">
    <citation type="submission" date="2020-04" db="EMBL/GenBank/DDBJ databases">
        <authorList>
            <person name="Alioto T."/>
            <person name="Alioto T."/>
            <person name="Gomez Garrido J."/>
        </authorList>
    </citation>
    <scope>NUCLEOTIDE SEQUENCE</scope>
    <source>
        <strain evidence="2">A484AB</strain>
    </source>
</reference>
<dbReference type="Pfam" id="PF14997">
    <property type="entry name" value="CECR6_TMEM121"/>
    <property type="match status" value="1"/>
</dbReference>
<accession>A0A7D9JES2</accession>
<dbReference type="PANTHER" id="PTHR47399:SF1">
    <property type="entry name" value="TRANSMEMBRANE PROTEIN 121B"/>
    <property type="match status" value="1"/>
</dbReference>
<dbReference type="AlphaFoldDB" id="A0A7D9JES2"/>
<proteinExistence type="inferred from homology"/>